<organism evidence="6 7">
    <name type="scientific">Mucor lusitanicus CBS 277.49</name>
    <dbReference type="NCBI Taxonomy" id="747725"/>
    <lineage>
        <taxon>Eukaryota</taxon>
        <taxon>Fungi</taxon>
        <taxon>Fungi incertae sedis</taxon>
        <taxon>Mucoromycota</taxon>
        <taxon>Mucoromycotina</taxon>
        <taxon>Mucoromycetes</taxon>
        <taxon>Mucorales</taxon>
        <taxon>Mucorineae</taxon>
        <taxon>Mucoraceae</taxon>
        <taxon>Mucor</taxon>
    </lineage>
</organism>
<feature type="chain" id="PRO_5007899453" evidence="5">
    <location>
        <begin position="20"/>
        <end position="550"/>
    </location>
</feature>
<gene>
    <name evidence="6" type="ORF">MUCCIDRAFT_107535</name>
</gene>
<comment type="caution">
    <text evidence="6">The sequence shown here is derived from an EMBL/GenBank/DDBJ whole genome shotgun (WGS) entry which is preliminary data.</text>
</comment>
<dbReference type="InterPro" id="IPR002213">
    <property type="entry name" value="UDP_glucos_trans"/>
</dbReference>
<keyword evidence="5" id="KW-0732">Signal</keyword>
<reference evidence="6 7" key="1">
    <citation type="submission" date="2015-06" db="EMBL/GenBank/DDBJ databases">
        <title>Expansion of signal transduction pathways in fungi by whole-genome duplication.</title>
        <authorList>
            <consortium name="DOE Joint Genome Institute"/>
            <person name="Corrochano L.M."/>
            <person name="Kuo A."/>
            <person name="Marcet-Houben M."/>
            <person name="Polaino S."/>
            <person name="Salamov A."/>
            <person name="Villalobos J.M."/>
            <person name="Alvarez M.I."/>
            <person name="Avalos J."/>
            <person name="Benito E.P."/>
            <person name="Benoit I."/>
            <person name="Burger G."/>
            <person name="Camino L.P."/>
            <person name="Canovas D."/>
            <person name="Cerda-Olmedo E."/>
            <person name="Cheng J.-F."/>
            <person name="Dominguez A."/>
            <person name="Elias M."/>
            <person name="Eslava A.P."/>
            <person name="Glaser F."/>
            <person name="Grimwood J."/>
            <person name="Gutierrez G."/>
            <person name="Heitman J."/>
            <person name="Henrissat B."/>
            <person name="Iturriaga E.A."/>
            <person name="Lang B.F."/>
            <person name="Lavin J.L."/>
            <person name="Lee S."/>
            <person name="Li W."/>
            <person name="Lindquist E."/>
            <person name="Lopez-Garcia S."/>
            <person name="Luque E.M."/>
            <person name="Marcos A.T."/>
            <person name="Martin J."/>
            <person name="Mccluskey K."/>
            <person name="Medina H.R."/>
            <person name="Miralles-Duran A."/>
            <person name="Miyazaki A."/>
            <person name="Munoz-Torres E."/>
            <person name="Oguiza J.A."/>
            <person name="Ohm R."/>
            <person name="Olmedo M."/>
            <person name="Orejas M."/>
            <person name="Ortiz-Castellanos L."/>
            <person name="Pisabarro A.G."/>
            <person name="Rodriguez-Romero J."/>
            <person name="Ruiz-Herrera J."/>
            <person name="Ruiz-Vazquez R."/>
            <person name="Sanz C."/>
            <person name="Schackwitz W."/>
            <person name="Schmutz J."/>
            <person name="Shahriari M."/>
            <person name="Shelest E."/>
            <person name="Silva-Franco F."/>
            <person name="Soanes D."/>
            <person name="Syed K."/>
            <person name="Tagua V.G."/>
            <person name="Talbot N.J."/>
            <person name="Thon M."/>
            <person name="De Vries R.P."/>
            <person name="Wiebenga A."/>
            <person name="Yadav J.S."/>
            <person name="Braun E.L."/>
            <person name="Baker S."/>
            <person name="Garre V."/>
            <person name="Horwitz B."/>
            <person name="Torres-Martinez S."/>
            <person name="Idnurm A."/>
            <person name="Herrera-Estrella A."/>
            <person name="Gabaldon T."/>
            <person name="Grigoriev I.V."/>
        </authorList>
    </citation>
    <scope>NUCLEOTIDE SEQUENCE [LARGE SCALE GENOMIC DNA]</scope>
    <source>
        <strain evidence="6 7">CBS 277.49</strain>
    </source>
</reference>
<protein>
    <submittedName>
        <fullName evidence="6">Glycosyltransferase family 1 protein</fullName>
    </submittedName>
</protein>
<dbReference type="InterPro" id="IPR050271">
    <property type="entry name" value="UDP-glycosyltransferase"/>
</dbReference>
<evidence type="ECO:0000313" key="6">
    <source>
        <dbReference type="EMBL" id="OAD06938.1"/>
    </source>
</evidence>
<dbReference type="OrthoDB" id="5835829at2759"/>
<dbReference type="VEuPathDB" id="FungiDB:MUCCIDRAFT_107535"/>
<dbReference type="Gene3D" id="3.40.50.2000">
    <property type="entry name" value="Glycogen Phosphorylase B"/>
    <property type="match status" value="2"/>
</dbReference>
<dbReference type="PANTHER" id="PTHR48043">
    <property type="entry name" value="EG:EG0003.4 PROTEIN-RELATED"/>
    <property type="match status" value="1"/>
</dbReference>
<dbReference type="PROSITE" id="PS00375">
    <property type="entry name" value="UDPGT"/>
    <property type="match status" value="1"/>
</dbReference>
<dbReference type="SUPFAM" id="SSF53756">
    <property type="entry name" value="UDP-Glycosyltransferase/glycogen phosphorylase"/>
    <property type="match status" value="1"/>
</dbReference>
<dbReference type="InterPro" id="IPR035595">
    <property type="entry name" value="UDP_glycos_trans_CS"/>
</dbReference>
<evidence type="ECO:0000256" key="4">
    <source>
        <dbReference type="SAM" id="Phobius"/>
    </source>
</evidence>
<keyword evidence="7" id="KW-1185">Reference proteome</keyword>
<dbReference type="Pfam" id="PF00201">
    <property type="entry name" value="UDPGT"/>
    <property type="match status" value="1"/>
</dbReference>
<keyword evidence="1 3" id="KW-0328">Glycosyltransferase</keyword>
<evidence type="ECO:0000256" key="5">
    <source>
        <dbReference type="SAM" id="SignalP"/>
    </source>
</evidence>
<evidence type="ECO:0000313" key="7">
    <source>
        <dbReference type="Proteomes" id="UP000077051"/>
    </source>
</evidence>
<name>A0A168NZ97_MUCCL</name>
<keyword evidence="2 3" id="KW-0808">Transferase</keyword>
<dbReference type="EMBL" id="AMYB01000002">
    <property type="protein sequence ID" value="OAD06938.1"/>
    <property type="molecule type" value="Genomic_DNA"/>
</dbReference>
<evidence type="ECO:0000256" key="3">
    <source>
        <dbReference type="RuleBase" id="RU003718"/>
    </source>
</evidence>
<evidence type="ECO:0000256" key="1">
    <source>
        <dbReference type="ARBA" id="ARBA00022676"/>
    </source>
</evidence>
<feature type="signal peptide" evidence="5">
    <location>
        <begin position="1"/>
        <end position="19"/>
    </location>
</feature>
<dbReference type="STRING" id="747725.A0A168NZ97"/>
<keyword evidence="4" id="KW-1133">Transmembrane helix</keyword>
<comment type="similarity">
    <text evidence="3">Belongs to the UDP-glycosyltransferase family.</text>
</comment>
<feature type="transmembrane region" description="Helical" evidence="4">
    <location>
        <begin position="515"/>
        <end position="538"/>
    </location>
</feature>
<accession>A0A168NZ97</accession>
<sequence>MKLLLSLGLLISSCSIVTSSSGQYAAETLQSFRQPKNIAFVVFAGGSSHTEWVLSILEELSHRGHTTTYLTRDSQVKFGKKFPSIETVSLGNDTKHGVGFKALSADNRQRTLPVLTWKLLKVMESTFEEDYQKTLEFFKSKSVDVAICDHFTASCQEACHTLQIPFLVTSSIADAPDTEAPYIDNDQLYTRALTNLDVSFFERFHDKLILPIKVYFSTYTLIQELRSRFLALGIKDPVFPYQERWKDSIKLFNTAFGFESARSLGPLVELIGPIIPKSTESKLTQALEHFLASHQRVAYIAFGQHATTNEAELTVLLAGLLEAYETGAIDGMIWSTRGLDGIIPPVIVTSSNTTYDIHQLLNQDKPNNFAFLQWAPQTAILQHPSTILFVTHAGAGSLYEGLQAGKRLVFYPFFGDQPRNTQLAEKFGLGLAVDYKGSRTNAAQVIQRVARDEDGFFQSNVNRFQALVQIKSQSGVIHGANLVEEVAFMHQNTILHHRRDIKHDLSFIVAHNLDVYAFGLISLCLPLFVGIFALTSLANRDDDRTKAKIQ</sequence>
<dbReference type="CDD" id="cd03784">
    <property type="entry name" value="GT1_Gtf-like"/>
    <property type="match status" value="1"/>
</dbReference>
<proteinExistence type="inferred from homology"/>
<keyword evidence="4" id="KW-0472">Membrane</keyword>
<dbReference type="PANTHER" id="PTHR48043:SF145">
    <property type="entry name" value="FI06409P-RELATED"/>
    <property type="match status" value="1"/>
</dbReference>
<dbReference type="GO" id="GO:0008194">
    <property type="term" value="F:UDP-glycosyltransferase activity"/>
    <property type="evidence" value="ECO:0007669"/>
    <property type="project" value="InterPro"/>
</dbReference>
<dbReference type="Proteomes" id="UP000077051">
    <property type="component" value="Unassembled WGS sequence"/>
</dbReference>
<dbReference type="AlphaFoldDB" id="A0A168NZ97"/>
<evidence type="ECO:0000256" key="2">
    <source>
        <dbReference type="ARBA" id="ARBA00022679"/>
    </source>
</evidence>
<keyword evidence="4" id="KW-0812">Transmembrane</keyword>